<dbReference type="Proteomes" id="UP001595839">
    <property type="component" value="Unassembled WGS sequence"/>
</dbReference>
<dbReference type="Pfam" id="PF25872">
    <property type="entry name" value="HTH_77"/>
    <property type="match status" value="1"/>
</dbReference>
<dbReference type="SUPFAM" id="SSF46894">
    <property type="entry name" value="C-terminal effector domain of the bipartite response regulators"/>
    <property type="match status" value="1"/>
</dbReference>
<sequence>MTSLITETGNLPVAFTTFVGRRPDLAKVRRILASARLLTLTGMGGVGKTRLALEVATASRKAFPDGTWLVDLASVRDPSTVAAAAATAVGGADLGTRPTLDELVRYLAGRRALIVLDNCEHLIDACAELASTLLSAAADLHILATSRQTLGIAGEHVFTVPPLSVPDEAVELLRDRVTAVRPEFRITDVNWAGVSRLCAALDGLPLAIELAASRLRTLTVEQTLGRLEDRFALLTGGSRTARPRQRTLRALIDWSYELCTPAERLLWNRLSVFAGGFGLDAAEDVCAGEGIDRKEVLDLLDRLVAQSVVLTTEHEGLPRYRLLETIREYGRARLAESGEEQRLLLRHRDFFLALAEGICDGWYGAGQEEALARLRADHPNLLAALDCDGDPQVTLALAAALRFHWCVGGFLGEGRRRLGRALAAAPEPTPARARALWVAAWVALLQGDHAAADRWLAAAGELGGQLDDPVVGANVTVLRGSSAMCQGRMVEALALFERAVAVDSTADDGAVAVFVLFQLALTRTHLGDPRAAETGRRAIALAEAHGERWGRAHALWALGYGAWVRGDREESMELIRAGLEIERGFNDCLGTVLMLELFAWLTATDGGYERAGRLLGAVRGLWRDIGNSITAFGPLMAEDHTRCEESVVYALGPVAYERALADGGGHNSPGLAIDYALSTGTEPAAPSPLTRREREVAALVAEGMTNRRIAAELTLSPRTVDSHIENILAKLGFGSRTRIAAWWTANQPPTP</sequence>
<dbReference type="RefSeq" id="WP_381178786.1">
    <property type="nucleotide sequence ID" value="NZ_JBHSFK010000021.1"/>
</dbReference>
<dbReference type="PROSITE" id="PS00622">
    <property type="entry name" value="HTH_LUXR_1"/>
    <property type="match status" value="1"/>
</dbReference>
<name>A0ABV9AX34_9ACTN</name>
<dbReference type="InterPro" id="IPR049945">
    <property type="entry name" value="AAA_22"/>
</dbReference>
<keyword evidence="3" id="KW-1185">Reference proteome</keyword>
<protein>
    <submittedName>
        <fullName evidence="2">LuxR C-terminal-related transcriptional regulator</fullName>
    </submittedName>
</protein>
<dbReference type="Pfam" id="PF00196">
    <property type="entry name" value="GerE"/>
    <property type="match status" value="1"/>
</dbReference>
<dbReference type="SMART" id="SM00421">
    <property type="entry name" value="HTH_LUXR"/>
    <property type="match status" value="1"/>
</dbReference>
<dbReference type="InterPro" id="IPR011990">
    <property type="entry name" value="TPR-like_helical_dom_sf"/>
</dbReference>
<reference evidence="3" key="1">
    <citation type="journal article" date="2019" name="Int. J. Syst. Evol. Microbiol.">
        <title>The Global Catalogue of Microorganisms (GCM) 10K type strain sequencing project: providing services to taxonomists for standard genome sequencing and annotation.</title>
        <authorList>
            <consortium name="The Broad Institute Genomics Platform"/>
            <consortium name="The Broad Institute Genome Sequencing Center for Infectious Disease"/>
            <person name="Wu L."/>
            <person name="Ma J."/>
        </authorList>
    </citation>
    <scope>NUCLEOTIDE SEQUENCE [LARGE SCALE GENOMIC DNA]</scope>
    <source>
        <strain evidence="3">CGMCC 4.7177</strain>
    </source>
</reference>
<dbReference type="SUPFAM" id="SSF48452">
    <property type="entry name" value="TPR-like"/>
    <property type="match status" value="1"/>
</dbReference>
<proteinExistence type="predicted"/>
<dbReference type="Pfam" id="PF13401">
    <property type="entry name" value="AAA_22"/>
    <property type="match status" value="1"/>
</dbReference>
<dbReference type="PROSITE" id="PS50043">
    <property type="entry name" value="HTH_LUXR_2"/>
    <property type="match status" value="1"/>
</dbReference>
<dbReference type="InterPro" id="IPR058852">
    <property type="entry name" value="HTH_77"/>
</dbReference>
<dbReference type="PANTHER" id="PTHR47691:SF3">
    <property type="entry name" value="HTH-TYPE TRANSCRIPTIONAL REGULATOR RV0890C-RELATED"/>
    <property type="match status" value="1"/>
</dbReference>
<dbReference type="InterPro" id="IPR016032">
    <property type="entry name" value="Sig_transdc_resp-reg_C-effctor"/>
</dbReference>
<dbReference type="Gene3D" id="1.25.40.10">
    <property type="entry name" value="Tetratricopeptide repeat domain"/>
    <property type="match status" value="1"/>
</dbReference>
<dbReference type="PANTHER" id="PTHR47691">
    <property type="entry name" value="REGULATOR-RELATED"/>
    <property type="match status" value="1"/>
</dbReference>
<dbReference type="Gene3D" id="3.40.50.300">
    <property type="entry name" value="P-loop containing nucleotide triphosphate hydrolases"/>
    <property type="match status" value="1"/>
</dbReference>
<gene>
    <name evidence="2" type="ORF">ACFPIH_29365</name>
</gene>
<dbReference type="EMBL" id="JBHSFK010000021">
    <property type="protein sequence ID" value="MFC4503581.1"/>
    <property type="molecule type" value="Genomic_DNA"/>
</dbReference>
<dbReference type="SUPFAM" id="SSF52540">
    <property type="entry name" value="P-loop containing nucleoside triphosphate hydrolases"/>
    <property type="match status" value="1"/>
</dbReference>
<feature type="domain" description="HTH luxR-type" evidence="1">
    <location>
        <begin position="682"/>
        <end position="747"/>
    </location>
</feature>
<evidence type="ECO:0000259" key="1">
    <source>
        <dbReference type="PROSITE" id="PS50043"/>
    </source>
</evidence>
<accession>A0ABV9AX34</accession>
<dbReference type="InterPro" id="IPR036388">
    <property type="entry name" value="WH-like_DNA-bd_sf"/>
</dbReference>
<organism evidence="2 3">
    <name type="scientific">Streptomyces vulcanius</name>
    <dbReference type="NCBI Taxonomy" id="1441876"/>
    <lineage>
        <taxon>Bacteria</taxon>
        <taxon>Bacillati</taxon>
        <taxon>Actinomycetota</taxon>
        <taxon>Actinomycetes</taxon>
        <taxon>Kitasatosporales</taxon>
        <taxon>Streptomycetaceae</taxon>
        <taxon>Streptomyces</taxon>
    </lineage>
</organism>
<evidence type="ECO:0000313" key="2">
    <source>
        <dbReference type="EMBL" id="MFC4503581.1"/>
    </source>
</evidence>
<dbReference type="Gene3D" id="1.10.10.10">
    <property type="entry name" value="Winged helix-like DNA-binding domain superfamily/Winged helix DNA-binding domain"/>
    <property type="match status" value="1"/>
</dbReference>
<dbReference type="CDD" id="cd06170">
    <property type="entry name" value="LuxR_C_like"/>
    <property type="match status" value="1"/>
</dbReference>
<dbReference type="PRINTS" id="PR00364">
    <property type="entry name" value="DISEASERSIST"/>
</dbReference>
<dbReference type="InterPro" id="IPR000792">
    <property type="entry name" value="Tscrpt_reg_LuxR_C"/>
</dbReference>
<evidence type="ECO:0000313" key="3">
    <source>
        <dbReference type="Proteomes" id="UP001595839"/>
    </source>
</evidence>
<comment type="caution">
    <text evidence="2">The sequence shown here is derived from an EMBL/GenBank/DDBJ whole genome shotgun (WGS) entry which is preliminary data.</text>
</comment>
<dbReference type="PRINTS" id="PR00038">
    <property type="entry name" value="HTHLUXR"/>
</dbReference>
<dbReference type="InterPro" id="IPR027417">
    <property type="entry name" value="P-loop_NTPase"/>
</dbReference>